<name>A0A5B7HSE9_PORTR</name>
<proteinExistence type="predicted"/>
<evidence type="ECO:0000313" key="3">
    <source>
        <dbReference type="Proteomes" id="UP000324222"/>
    </source>
</evidence>
<organism evidence="2 3">
    <name type="scientific">Portunus trituberculatus</name>
    <name type="common">Swimming crab</name>
    <name type="synonym">Neptunus trituberculatus</name>
    <dbReference type="NCBI Taxonomy" id="210409"/>
    <lineage>
        <taxon>Eukaryota</taxon>
        <taxon>Metazoa</taxon>
        <taxon>Ecdysozoa</taxon>
        <taxon>Arthropoda</taxon>
        <taxon>Crustacea</taxon>
        <taxon>Multicrustacea</taxon>
        <taxon>Malacostraca</taxon>
        <taxon>Eumalacostraca</taxon>
        <taxon>Eucarida</taxon>
        <taxon>Decapoda</taxon>
        <taxon>Pleocyemata</taxon>
        <taxon>Brachyura</taxon>
        <taxon>Eubrachyura</taxon>
        <taxon>Portunoidea</taxon>
        <taxon>Portunidae</taxon>
        <taxon>Portuninae</taxon>
        <taxon>Portunus</taxon>
    </lineage>
</organism>
<gene>
    <name evidence="2" type="ORF">E2C01_067360</name>
</gene>
<protein>
    <submittedName>
        <fullName evidence="2">Uncharacterized protein</fullName>
    </submittedName>
</protein>
<feature type="compositionally biased region" description="Basic residues" evidence="1">
    <location>
        <begin position="21"/>
        <end position="31"/>
    </location>
</feature>
<evidence type="ECO:0000313" key="2">
    <source>
        <dbReference type="EMBL" id="MPC73043.1"/>
    </source>
</evidence>
<sequence length="60" mass="6811">MGGSEDEAGQERRFIEYQMTHNHHHHHRRNKGSLPGTHVTSGNRSNYCLPPSYSRPAAVN</sequence>
<dbReference type="Proteomes" id="UP000324222">
    <property type="component" value="Unassembled WGS sequence"/>
</dbReference>
<comment type="caution">
    <text evidence="2">The sequence shown here is derived from an EMBL/GenBank/DDBJ whole genome shotgun (WGS) entry which is preliminary data.</text>
</comment>
<dbReference type="AlphaFoldDB" id="A0A5B7HSE9"/>
<reference evidence="2 3" key="1">
    <citation type="submission" date="2019-05" db="EMBL/GenBank/DDBJ databases">
        <title>Another draft genome of Portunus trituberculatus and its Hox gene families provides insights of decapod evolution.</title>
        <authorList>
            <person name="Jeong J.-H."/>
            <person name="Song I."/>
            <person name="Kim S."/>
            <person name="Choi T."/>
            <person name="Kim D."/>
            <person name="Ryu S."/>
            <person name="Kim W."/>
        </authorList>
    </citation>
    <scope>NUCLEOTIDE SEQUENCE [LARGE SCALE GENOMIC DNA]</scope>
    <source>
        <tissue evidence="2">Muscle</tissue>
    </source>
</reference>
<accession>A0A5B7HSE9</accession>
<keyword evidence="3" id="KW-1185">Reference proteome</keyword>
<dbReference type="EMBL" id="VSRR010035956">
    <property type="protein sequence ID" value="MPC73043.1"/>
    <property type="molecule type" value="Genomic_DNA"/>
</dbReference>
<feature type="region of interest" description="Disordered" evidence="1">
    <location>
        <begin position="20"/>
        <end position="60"/>
    </location>
</feature>
<evidence type="ECO:0000256" key="1">
    <source>
        <dbReference type="SAM" id="MobiDB-lite"/>
    </source>
</evidence>